<dbReference type="InterPro" id="IPR003918">
    <property type="entry name" value="NADH_UbQ_OxRdtase"/>
</dbReference>
<feature type="transmembrane region" description="Helical" evidence="7">
    <location>
        <begin position="308"/>
        <end position="327"/>
    </location>
</feature>
<feature type="transmembrane region" description="Helical" evidence="7">
    <location>
        <begin position="170"/>
        <end position="191"/>
    </location>
</feature>
<dbReference type="PANTHER" id="PTHR43507">
    <property type="entry name" value="NADH-UBIQUINONE OXIDOREDUCTASE CHAIN 4"/>
    <property type="match status" value="1"/>
</dbReference>
<dbReference type="NCBIfam" id="TIGR01972">
    <property type="entry name" value="NDH_I_M"/>
    <property type="match status" value="1"/>
</dbReference>
<proteinExistence type="inferred from homology"/>
<evidence type="ECO:0000256" key="4">
    <source>
        <dbReference type="ARBA" id="ARBA00022989"/>
    </source>
</evidence>
<evidence type="ECO:0000256" key="1">
    <source>
        <dbReference type="ARBA" id="ARBA00004127"/>
    </source>
</evidence>
<evidence type="ECO:0000313" key="10">
    <source>
        <dbReference type="Proteomes" id="UP001056535"/>
    </source>
</evidence>
<comment type="similarity">
    <text evidence="2">Belongs to the complex I subunit 4 family.</text>
</comment>
<feature type="transmembrane region" description="Helical" evidence="7">
    <location>
        <begin position="6"/>
        <end position="24"/>
    </location>
</feature>
<keyword evidence="4 7" id="KW-1133">Transmembrane helix</keyword>
<feature type="transmembrane region" description="Helical" evidence="7">
    <location>
        <begin position="339"/>
        <end position="358"/>
    </location>
</feature>
<feature type="domain" description="NADH:quinone oxidoreductase/Mrp antiporter transmembrane" evidence="8">
    <location>
        <begin position="134"/>
        <end position="418"/>
    </location>
</feature>
<sequence length="509" mass="54365">MTDVPWLTILLAVPALGALALVLMPRGFAKAREFALGVSLVTLVLAVVAALQFSVGGGELQLVEEYSWIPQFGVTFALGIDGIALSMILLSVILVPICLIAAWDDVPADGTRRLQGYVAWMLLLEAMMIGVFAATDVFLFYVFFEAMLVPVYFLIGQYGGPDRARAATKFLLYSLLGGLIMLVAVIGLYTVGPGGTDGFLLSNLTGLEIGGVTEKLLFLGFFIAFAIKAPMFPVHTWLPHAATEARPATAVLLVGVLDKVGTFGMLRFCLQMFPEASQWATPVVIVLAVTSIIYGALLAIGQTDMMRLIAFTSISHFGFIVLGIFAMTTVSQTGSTLYMVNHGFTTAALFLIAGMLIARRGSRTIADYGGWQRVTPLIVGTLLISGLSALALPGLNAFVSEFLVIVGTFQRYPAAAIIGATGVILAALYILLWWQKIATGPKPEEIARTTRDMTTREKFVVAPLIAAFLFLGFYPKPVIDLLEPAVTTTLQHVGVTDPAPAVSAEGSEG</sequence>
<dbReference type="Pfam" id="PF00361">
    <property type="entry name" value="Proton_antipo_M"/>
    <property type="match status" value="1"/>
</dbReference>
<keyword evidence="10" id="KW-1185">Reference proteome</keyword>
<feature type="transmembrane region" description="Helical" evidence="7">
    <location>
        <begin position="138"/>
        <end position="158"/>
    </location>
</feature>
<feature type="transmembrane region" description="Helical" evidence="7">
    <location>
        <begin position="36"/>
        <end position="55"/>
    </location>
</feature>
<feature type="transmembrane region" description="Helical" evidence="7">
    <location>
        <begin position="370"/>
        <end position="392"/>
    </location>
</feature>
<feature type="transmembrane region" description="Helical" evidence="7">
    <location>
        <begin position="250"/>
        <end position="273"/>
    </location>
</feature>
<dbReference type="GO" id="GO:0016491">
    <property type="term" value="F:oxidoreductase activity"/>
    <property type="evidence" value="ECO:0007669"/>
    <property type="project" value="UniProtKB-KW"/>
</dbReference>
<comment type="subcellular location">
    <subcellularLocation>
        <location evidence="1">Endomembrane system</location>
        <topology evidence="1">Multi-pass membrane protein</topology>
    </subcellularLocation>
    <subcellularLocation>
        <location evidence="6">Membrane</location>
        <topology evidence="6">Multi-pass membrane protein</topology>
    </subcellularLocation>
</comment>
<organism evidence="9 10">
    <name type="scientific">Ornithinimicrobium cryptoxanthini</name>
    <dbReference type="NCBI Taxonomy" id="2934161"/>
    <lineage>
        <taxon>Bacteria</taxon>
        <taxon>Bacillati</taxon>
        <taxon>Actinomycetota</taxon>
        <taxon>Actinomycetes</taxon>
        <taxon>Micrococcales</taxon>
        <taxon>Ornithinimicrobiaceae</taxon>
        <taxon>Ornithinimicrobium</taxon>
    </lineage>
</organism>
<keyword evidence="3 6" id="KW-0812">Transmembrane</keyword>
<evidence type="ECO:0000256" key="5">
    <source>
        <dbReference type="ARBA" id="ARBA00023136"/>
    </source>
</evidence>
<dbReference type="NCBIfam" id="NF004500">
    <property type="entry name" value="PRK05846.1-4"/>
    <property type="match status" value="1"/>
</dbReference>
<gene>
    <name evidence="9" type="ORF">NF557_03205</name>
</gene>
<feature type="transmembrane region" description="Helical" evidence="7">
    <location>
        <begin position="279"/>
        <end position="301"/>
    </location>
</feature>
<evidence type="ECO:0000256" key="6">
    <source>
        <dbReference type="RuleBase" id="RU000320"/>
    </source>
</evidence>
<dbReference type="EC" id="1.6.5.11" evidence="9"/>
<keyword evidence="5 7" id="KW-0472">Membrane</keyword>
<evidence type="ECO:0000256" key="2">
    <source>
        <dbReference type="ARBA" id="ARBA00009025"/>
    </source>
</evidence>
<feature type="transmembrane region" description="Helical" evidence="7">
    <location>
        <begin position="455"/>
        <end position="474"/>
    </location>
</feature>
<dbReference type="InterPro" id="IPR001750">
    <property type="entry name" value="ND/Mrp_TM"/>
</dbReference>
<feature type="transmembrane region" description="Helical" evidence="7">
    <location>
        <begin position="75"/>
        <end position="102"/>
    </location>
</feature>
<dbReference type="EMBL" id="CP099490">
    <property type="protein sequence ID" value="USQ77960.1"/>
    <property type="molecule type" value="Genomic_DNA"/>
</dbReference>
<evidence type="ECO:0000256" key="3">
    <source>
        <dbReference type="ARBA" id="ARBA00022692"/>
    </source>
</evidence>
<keyword evidence="9" id="KW-0560">Oxidoreductase</keyword>
<name>A0ABY4YNX3_9MICO</name>
<dbReference type="RefSeq" id="WP_252623886.1">
    <property type="nucleotide sequence ID" value="NZ_CP099490.1"/>
</dbReference>
<dbReference type="PANTHER" id="PTHR43507:SF1">
    <property type="entry name" value="NADH-UBIQUINONE OXIDOREDUCTASE CHAIN 4"/>
    <property type="match status" value="1"/>
</dbReference>
<reference evidence="9" key="1">
    <citation type="submission" date="2022-06" db="EMBL/GenBank/DDBJ databases">
        <title>Ornithinimicrobium JY.X270.</title>
        <authorList>
            <person name="Huang Y."/>
        </authorList>
    </citation>
    <scope>NUCLEOTIDE SEQUENCE</scope>
    <source>
        <strain evidence="9">JY.X270</strain>
    </source>
</reference>
<evidence type="ECO:0000259" key="8">
    <source>
        <dbReference type="Pfam" id="PF00361"/>
    </source>
</evidence>
<feature type="transmembrane region" description="Helical" evidence="7">
    <location>
        <begin position="412"/>
        <end position="434"/>
    </location>
</feature>
<dbReference type="InterPro" id="IPR010227">
    <property type="entry name" value="NADH_Q_OxRdtase_chainM/4"/>
</dbReference>
<feature type="transmembrane region" description="Helical" evidence="7">
    <location>
        <begin position="114"/>
        <end position="132"/>
    </location>
</feature>
<evidence type="ECO:0000313" key="9">
    <source>
        <dbReference type="EMBL" id="USQ77960.1"/>
    </source>
</evidence>
<accession>A0ABY4YNX3</accession>
<evidence type="ECO:0000256" key="7">
    <source>
        <dbReference type="SAM" id="Phobius"/>
    </source>
</evidence>
<protein>
    <submittedName>
        <fullName evidence="9">NADH-quinone oxidoreductase subunit M</fullName>
        <ecNumber evidence="9">1.6.5.11</ecNumber>
    </submittedName>
</protein>
<dbReference type="Proteomes" id="UP001056535">
    <property type="component" value="Chromosome"/>
</dbReference>
<dbReference type="PRINTS" id="PR01437">
    <property type="entry name" value="NUOXDRDTASE4"/>
</dbReference>
<feature type="transmembrane region" description="Helical" evidence="7">
    <location>
        <begin position="216"/>
        <end position="238"/>
    </location>
</feature>